<keyword evidence="2" id="KW-0560">Oxidoreductase</keyword>
<comment type="caution">
    <text evidence="3">The sequence shown here is derived from an EMBL/GenBank/DDBJ whole genome shotgun (WGS) entry which is preliminary data.</text>
</comment>
<evidence type="ECO:0000256" key="2">
    <source>
        <dbReference type="ARBA" id="ARBA00023002"/>
    </source>
</evidence>
<gene>
    <name evidence="3" type="ORF">H8S08_01725</name>
</gene>
<evidence type="ECO:0000256" key="1">
    <source>
        <dbReference type="ARBA" id="ARBA00006484"/>
    </source>
</evidence>
<evidence type="ECO:0000313" key="3">
    <source>
        <dbReference type="EMBL" id="MBC5615740.1"/>
    </source>
</evidence>
<dbReference type="Pfam" id="PF00106">
    <property type="entry name" value="adh_short"/>
    <property type="match status" value="1"/>
</dbReference>
<dbReference type="SUPFAM" id="SSF51735">
    <property type="entry name" value="NAD(P)-binding Rossmann-fold domains"/>
    <property type="match status" value="1"/>
</dbReference>
<dbReference type="Gene3D" id="3.40.50.720">
    <property type="entry name" value="NAD(P)-binding Rossmann-like Domain"/>
    <property type="match status" value="1"/>
</dbReference>
<dbReference type="PRINTS" id="PR00081">
    <property type="entry name" value="GDHRDH"/>
</dbReference>
<reference evidence="3 4" key="1">
    <citation type="submission" date="2020-08" db="EMBL/GenBank/DDBJ databases">
        <title>Genome public.</title>
        <authorList>
            <person name="Liu C."/>
            <person name="Sun Q."/>
        </authorList>
    </citation>
    <scope>NUCLEOTIDE SEQUENCE [LARGE SCALE GENOMIC DNA]</scope>
    <source>
        <strain evidence="3 4">New-7</strain>
    </source>
</reference>
<name>A0ABR7CJB7_9BACT</name>
<dbReference type="PANTHER" id="PTHR44196:SF3">
    <property type="entry name" value="SHORT CHAIN DEHYDROGENASE FAMILY PROTEIN"/>
    <property type="match status" value="1"/>
</dbReference>
<dbReference type="RefSeq" id="WP_101571062.1">
    <property type="nucleotide sequence ID" value="NZ_JACOOK010000001.1"/>
</dbReference>
<dbReference type="InterPro" id="IPR036291">
    <property type="entry name" value="NAD(P)-bd_dom_sf"/>
</dbReference>
<dbReference type="InterPro" id="IPR002347">
    <property type="entry name" value="SDR_fam"/>
</dbReference>
<dbReference type="EMBL" id="JACOOK010000001">
    <property type="protein sequence ID" value="MBC5615740.1"/>
    <property type="molecule type" value="Genomic_DNA"/>
</dbReference>
<dbReference type="Proteomes" id="UP000636891">
    <property type="component" value="Unassembled WGS sequence"/>
</dbReference>
<organism evidence="3 4">
    <name type="scientific">Alistipes hominis</name>
    <dbReference type="NCBI Taxonomy" id="2763015"/>
    <lineage>
        <taxon>Bacteria</taxon>
        <taxon>Pseudomonadati</taxon>
        <taxon>Bacteroidota</taxon>
        <taxon>Bacteroidia</taxon>
        <taxon>Bacteroidales</taxon>
        <taxon>Rikenellaceae</taxon>
        <taxon>Alistipes</taxon>
    </lineage>
</organism>
<keyword evidence="4" id="KW-1185">Reference proteome</keyword>
<sequence length="244" mass="26934">MTRTNDVSKTAVVIGATSGIGREVAAQLASQGYRVGITGRREALLEELARSAPQRYETAAFDIAQPDACDRLAALTGSLGSPELIVFCSGTGDLNDGLDYRIEEATNRVNVDGFTRTVDWCYRYFECRGGGCLAAVTSVMGLRGSRTAPSYAASKAYQINYLESLRQKACRQKLPIRVVDIRPGSVRTAMMKGEGHFWIASPQRAAQCICRAVRKGRSVQYVTPRWRWIGLALKIIPRSLYRRM</sequence>
<evidence type="ECO:0000313" key="4">
    <source>
        <dbReference type="Proteomes" id="UP000636891"/>
    </source>
</evidence>
<accession>A0ABR7CJB7</accession>
<protein>
    <submittedName>
        <fullName evidence="3">SDR family NAD(P)-dependent oxidoreductase</fullName>
    </submittedName>
</protein>
<proteinExistence type="inferred from homology"/>
<comment type="similarity">
    <text evidence="1">Belongs to the short-chain dehydrogenases/reductases (SDR) family.</text>
</comment>
<dbReference type="PANTHER" id="PTHR44196">
    <property type="entry name" value="DEHYDROGENASE/REDUCTASE SDR FAMILY MEMBER 7B"/>
    <property type="match status" value="1"/>
</dbReference>